<name>A0A9P4PAM3_9PLEO</name>
<evidence type="ECO:0008006" key="4">
    <source>
        <dbReference type="Google" id="ProtNLM"/>
    </source>
</evidence>
<dbReference type="Proteomes" id="UP000799764">
    <property type="component" value="Unassembled WGS sequence"/>
</dbReference>
<proteinExistence type="predicted"/>
<feature type="compositionally biased region" description="Acidic residues" evidence="1">
    <location>
        <begin position="207"/>
        <end position="218"/>
    </location>
</feature>
<gene>
    <name evidence="2" type="ORF">P171DRAFT_435154</name>
</gene>
<sequence>MASNTNQVPPGEPAKADVALLESLRTRLMSLVWILEQMKKELMANQIAPPDWPSIQRSISAVSSTITSIQSFINKDPETLSTFRALHSFPIPPFPTADPSLGALIDTISSKEPGAKEKDWILAKLTKAAEFAHVPGDWGIEAKRPVEEEDEEMNEGGEGRIKLRRQKANLDEDQLAELWKDVYDIVEEVSINASNENQQGDESGVSGDEEDEEMEDVLGTETPAQGAAGEKEEKVKEEQPMMSLETLHRFMSTGSTFR</sequence>
<feature type="region of interest" description="Disordered" evidence="1">
    <location>
        <begin position="192"/>
        <end position="258"/>
    </location>
</feature>
<organism evidence="2 3">
    <name type="scientific">Karstenula rhodostoma CBS 690.94</name>
    <dbReference type="NCBI Taxonomy" id="1392251"/>
    <lineage>
        <taxon>Eukaryota</taxon>
        <taxon>Fungi</taxon>
        <taxon>Dikarya</taxon>
        <taxon>Ascomycota</taxon>
        <taxon>Pezizomycotina</taxon>
        <taxon>Dothideomycetes</taxon>
        <taxon>Pleosporomycetidae</taxon>
        <taxon>Pleosporales</taxon>
        <taxon>Massarineae</taxon>
        <taxon>Didymosphaeriaceae</taxon>
        <taxon>Karstenula</taxon>
    </lineage>
</organism>
<evidence type="ECO:0000256" key="1">
    <source>
        <dbReference type="SAM" id="MobiDB-lite"/>
    </source>
</evidence>
<dbReference type="OrthoDB" id="5329317at2759"/>
<dbReference type="EMBL" id="MU001507">
    <property type="protein sequence ID" value="KAF2440337.1"/>
    <property type="molecule type" value="Genomic_DNA"/>
</dbReference>
<reference evidence="2" key="1">
    <citation type="journal article" date="2020" name="Stud. Mycol.">
        <title>101 Dothideomycetes genomes: a test case for predicting lifestyles and emergence of pathogens.</title>
        <authorList>
            <person name="Haridas S."/>
            <person name="Albert R."/>
            <person name="Binder M."/>
            <person name="Bloem J."/>
            <person name="Labutti K."/>
            <person name="Salamov A."/>
            <person name="Andreopoulos B."/>
            <person name="Baker S."/>
            <person name="Barry K."/>
            <person name="Bills G."/>
            <person name="Bluhm B."/>
            <person name="Cannon C."/>
            <person name="Castanera R."/>
            <person name="Culley D."/>
            <person name="Daum C."/>
            <person name="Ezra D."/>
            <person name="Gonzalez J."/>
            <person name="Henrissat B."/>
            <person name="Kuo A."/>
            <person name="Liang C."/>
            <person name="Lipzen A."/>
            <person name="Lutzoni F."/>
            <person name="Magnuson J."/>
            <person name="Mondo S."/>
            <person name="Nolan M."/>
            <person name="Ohm R."/>
            <person name="Pangilinan J."/>
            <person name="Park H.-J."/>
            <person name="Ramirez L."/>
            <person name="Alfaro M."/>
            <person name="Sun H."/>
            <person name="Tritt A."/>
            <person name="Yoshinaga Y."/>
            <person name="Zwiers L.-H."/>
            <person name="Turgeon B."/>
            <person name="Goodwin S."/>
            <person name="Spatafora J."/>
            <person name="Crous P."/>
            <person name="Grigoriev I."/>
        </authorList>
    </citation>
    <scope>NUCLEOTIDE SEQUENCE</scope>
    <source>
        <strain evidence="2">CBS 690.94</strain>
    </source>
</reference>
<comment type="caution">
    <text evidence="2">The sequence shown here is derived from an EMBL/GenBank/DDBJ whole genome shotgun (WGS) entry which is preliminary data.</text>
</comment>
<evidence type="ECO:0000313" key="3">
    <source>
        <dbReference type="Proteomes" id="UP000799764"/>
    </source>
</evidence>
<feature type="compositionally biased region" description="Basic and acidic residues" evidence="1">
    <location>
        <begin position="229"/>
        <end position="239"/>
    </location>
</feature>
<accession>A0A9P4PAM3</accession>
<dbReference type="Gene3D" id="1.20.58.1710">
    <property type="match status" value="1"/>
</dbReference>
<keyword evidence="3" id="KW-1185">Reference proteome</keyword>
<dbReference type="AlphaFoldDB" id="A0A9P4PAM3"/>
<protein>
    <recommendedName>
        <fullName evidence="4">Mediator complex subunit 8</fullName>
    </recommendedName>
</protein>
<evidence type="ECO:0000313" key="2">
    <source>
        <dbReference type="EMBL" id="KAF2440337.1"/>
    </source>
</evidence>